<dbReference type="Pfam" id="PF06551">
    <property type="entry name" value="DUF1120"/>
    <property type="match status" value="1"/>
</dbReference>
<protein>
    <recommendedName>
        <fullName evidence="4">DUF1120 domain-containing protein</fullName>
    </recommendedName>
</protein>
<feature type="chain" id="PRO_5032941154" description="DUF1120 domain-containing protein" evidence="1">
    <location>
        <begin position="21"/>
        <end position="219"/>
    </location>
</feature>
<proteinExistence type="predicted"/>
<evidence type="ECO:0000313" key="3">
    <source>
        <dbReference type="Proteomes" id="UP000571084"/>
    </source>
</evidence>
<evidence type="ECO:0000256" key="1">
    <source>
        <dbReference type="SAM" id="SignalP"/>
    </source>
</evidence>
<comment type="caution">
    <text evidence="2">The sequence shown here is derived from an EMBL/GenBank/DDBJ whole genome shotgun (WGS) entry which is preliminary data.</text>
</comment>
<sequence>MFKKILIASTLLATVINANASSSAFGVTGTIAPDACNVALTGGAVNLGSISTSLIKTYAVVGTSYAMPNVLVPISIICSAPTKVEVSFVDNKPGKTFALDANDAIRYGMVDGAGTAAIGSFQISFVNTVIDTVAVGQFLNAPNNTTSWTGTGPNNLPAYYAAPGYTIGFAKLAGATTPDSFTTLAGSLIMTSYISTAYVKGATSAITPSGSGTLTLVYI</sequence>
<dbReference type="Proteomes" id="UP000571084">
    <property type="component" value="Unassembled WGS sequence"/>
</dbReference>
<accession>A0A840RM44</accession>
<dbReference type="EMBL" id="JACHHQ010000001">
    <property type="protein sequence ID" value="MBB5198725.1"/>
    <property type="molecule type" value="Genomic_DNA"/>
</dbReference>
<evidence type="ECO:0000313" key="2">
    <source>
        <dbReference type="EMBL" id="MBB5198725.1"/>
    </source>
</evidence>
<gene>
    <name evidence="2" type="ORF">HNR39_000535</name>
</gene>
<dbReference type="InterPro" id="IPR010546">
    <property type="entry name" value="DUF1120"/>
</dbReference>
<organism evidence="2 3">
    <name type="scientific">Glaciimonas immobilis</name>
    <dbReference type="NCBI Taxonomy" id="728004"/>
    <lineage>
        <taxon>Bacteria</taxon>
        <taxon>Pseudomonadati</taxon>
        <taxon>Pseudomonadota</taxon>
        <taxon>Betaproteobacteria</taxon>
        <taxon>Burkholderiales</taxon>
        <taxon>Oxalobacteraceae</taxon>
        <taxon>Glaciimonas</taxon>
    </lineage>
</organism>
<dbReference type="AlphaFoldDB" id="A0A840RM44"/>
<name>A0A840RM44_9BURK</name>
<reference evidence="2 3" key="1">
    <citation type="submission" date="2020-08" db="EMBL/GenBank/DDBJ databases">
        <title>Genomic Encyclopedia of Type Strains, Phase IV (KMG-IV): sequencing the most valuable type-strain genomes for metagenomic binning, comparative biology and taxonomic classification.</title>
        <authorList>
            <person name="Goeker M."/>
        </authorList>
    </citation>
    <scope>NUCLEOTIDE SEQUENCE [LARGE SCALE GENOMIC DNA]</scope>
    <source>
        <strain evidence="2 3">DSM 23240</strain>
    </source>
</reference>
<keyword evidence="1" id="KW-0732">Signal</keyword>
<keyword evidence="3" id="KW-1185">Reference proteome</keyword>
<dbReference type="RefSeq" id="WP_168052886.1">
    <property type="nucleotide sequence ID" value="NZ_JAAOZT010000002.1"/>
</dbReference>
<evidence type="ECO:0008006" key="4">
    <source>
        <dbReference type="Google" id="ProtNLM"/>
    </source>
</evidence>
<feature type="signal peptide" evidence="1">
    <location>
        <begin position="1"/>
        <end position="20"/>
    </location>
</feature>